<dbReference type="STRING" id="926562.Oweho_2355"/>
<dbReference type="AlphaFoldDB" id="G8R6A6"/>
<organism evidence="1 2">
    <name type="scientific">Owenweeksia hongkongensis (strain DSM 17368 / CIP 108786 / JCM 12287 / NRRL B-23963 / UST20020801)</name>
    <dbReference type="NCBI Taxonomy" id="926562"/>
    <lineage>
        <taxon>Bacteria</taxon>
        <taxon>Pseudomonadati</taxon>
        <taxon>Bacteroidota</taxon>
        <taxon>Flavobacteriia</taxon>
        <taxon>Flavobacteriales</taxon>
        <taxon>Owenweeksiaceae</taxon>
        <taxon>Owenweeksia</taxon>
    </lineage>
</organism>
<dbReference type="EMBL" id="CP003156">
    <property type="protein sequence ID" value="AEV33326.1"/>
    <property type="molecule type" value="Genomic_DNA"/>
</dbReference>
<dbReference type="RefSeq" id="WP_014202675.1">
    <property type="nucleotide sequence ID" value="NC_016599.1"/>
</dbReference>
<evidence type="ECO:0008006" key="3">
    <source>
        <dbReference type="Google" id="ProtNLM"/>
    </source>
</evidence>
<dbReference type="InterPro" id="IPR047690">
    <property type="entry name" value="IPExxxVDY_fam"/>
</dbReference>
<accession>G8R6A6</accession>
<dbReference type="Proteomes" id="UP000005631">
    <property type="component" value="Chromosome"/>
</dbReference>
<proteinExistence type="predicted"/>
<dbReference type="HOGENOM" id="CLU_1625434_0_0_10"/>
<protein>
    <recommendedName>
        <fullName evidence="3">IPExxxVDY family protein</fullName>
    </recommendedName>
</protein>
<keyword evidence="2" id="KW-1185">Reference proteome</keyword>
<reference evidence="1 2" key="1">
    <citation type="journal article" date="2012" name="Stand. Genomic Sci.">
        <title>Genome sequence of the orange-pigmented seawater bacterium Owenweeksia hongkongensis type strain (UST20020801(T)).</title>
        <authorList>
            <person name="Riedel T."/>
            <person name="Held B."/>
            <person name="Nolan M."/>
            <person name="Lucas S."/>
            <person name="Lapidus A."/>
            <person name="Tice H."/>
            <person name="Del Rio T.G."/>
            <person name="Cheng J.F."/>
            <person name="Han C."/>
            <person name="Tapia R."/>
            <person name="Goodwin L.A."/>
            <person name="Pitluck S."/>
            <person name="Liolios K."/>
            <person name="Mavromatis K."/>
            <person name="Pagani I."/>
            <person name="Ivanova N."/>
            <person name="Mikhailova N."/>
            <person name="Pati A."/>
            <person name="Chen A."/>
            <person name="Palaniappan K."/>
            <person name="Rohde M."/>
            <person name="Tindall B.J."/>
            <person name="Detter J.C."/>
            <person name="Goker M."/>
            <person name="Woyke T."/>
            <person name="Bristow J."/>
            <person name="Eisen J.A."/>
            <person name="Markowitz V."/>
            <person name="Hugenholtz P."/>
            <person name="Klenk H.P."/>
            <person name="Kyrpides N.C."/>
        </authorList>
    </citation>
    <scope>NUCLEOTIDE SEQUENCE</scope>
    <source>
        <strain evidence="2">DSM 17368 / JCM 12287 / NRRL B-23963</strain>
    </source>
</reference>
<dbReference type="KEGG" id="oho:Oweho_2355"/>
<dbReference type="NCBIfam" id="NF033205">
    <property type="entry name" value="IPExxxVDY"/>
    <property type="match status" value="1"/>
</dbReference>
<evidence type="ECO:0000313" key="2">
    <source>
        <dbReference type="Proteomes" id="UP000005631"/>
    </source>
</evidence>
<sequence>MAKKIELDEDFYFREATIFGIVSELPDYRLCYMLNEALSLKLKRAPADREFSSKKGTFLYSEFEFDDPEKQVTWLLTTNRKARIKQSEHSATLQLDSLSSETSAVPLVSDLKMIDFFLWYDGESSSSLDAFINKNLKKLSYVRTFQKVNIESSKHIKNLLLEY</sequence>
<dbReference type="OrthoDB" id="676614at2"/>
<gene>
    <name evidence="1" type="ordered locus">Oweho_2355</name>
</gene>
<name>G8R6A6_OWEHD</name>
<evidence type="ECO:0000313" key="1">
    <source>
        <dbReference type="EMBL" id="AEV33326.1"/>
    </source>
</evidence>